<evidence type="ECO:0000256" key="2">
    <source>
        <dbReference type="ARBA" id="ARBA00023027"/>
    </source>
</evidence>
<dbReference type="InterPro" id="IPR036188">
    <property type="entry name" value="FAD/NAD-bd_sf"/>
</dbReference>
<dbReference type="Gene3D" id="3.30.9.20">
    <property type="match status" value="1"/>
</dbReference>
<protein>
    <recommendedName>
        <fullName evidence="3">FAD-binding domain-containing protein</fullName>
    </recommendedName>
</protein>
<keyword evidence="1" id="KW-0560">Oxidoreductase</keyword>
<accession>A0ABP8EUN6</accession>
<keyword evidence="5" id="KW-1185">Reference proteome</keyword>
<dbReference type="Proteomes" id="UP001499841">
    <property type="component" value="Unassembled WGS sequence"/>
</dbReference>
<feature type="domain" description="FAD-binding" evidence="3">
    <location>
        <begin position="4"/>
        <end position="327"/>
    </location>
</feature>
<evidence type="ECO:0000313" key="4">
    <source>
        <dbReference type="EMBL" id="GAA4287581.1"/>
    </source>
</evidence>
<evidence type="ECO:0000256" key="1">
    <source>
        <dbReference type="ARBA" id="ARBA00023002"/>
    </source>
</evidence>
<keyword evidence="2" id="KW-0520">NAD</keyword>
<proteinExistence type="predicted"/>
<dbReference type="EMBL" id="BAABBA010000008">
    <property type="protein sequence ID" value="GAA4287581.1"/>
    <property type="molecule type" value="Genomic_DNA"/>
</dbReference>
<dbReference type="PANTHER" id="PTHR43476">
    <property type="entry name" value="3-(3-HYDROXY-PHENYL)PROPIONATE/3-HYDROXYCINNAMIC ACID HYDROXYLASE"/>
    <property type="match status" value="1"/>
</dbReference>
<reference evidence="5" key="1">
    <citation type="journal article" date="2019" name="Int. J. Syst. Evol. Microbiol.">
        <title>The Global Catalogue of Microorganisms (GCM) 10K type strain sequencing project: providing services to taxonomists for standard genome sequencing and annotation.</title>
        <authorList>
            <consortium name="The Broad Institute Genomics Platform"/>
            <consortium name="The Broad Institute Genome Sequencing Center for Infectious Disease"/>
            <person name="Wu L."/>
            <person name="Ma J."/>
        </authorList>
    </citation>
    <scope>NUCLEOTIDE SEQUENCE [LARGE SCALE GENOMIC DNA]</scope>
    <source>
        <strain evidence="5">JCM 17459</strain>
    </source>
</reference>
<evidence type="ECO:0000313" key="5">
    <source>
        <dbReference type="Proteomes" id="UP001499841"/>
    </source>
</evidence>
<comment type="caution">
    <text evidence="4">The sequence shown here is derived from an EMBL/GenBank/DDBJ whole genome shotgun (WGS) entry which is preliminary data.</text>
</comment>
<sequence>MSLSVACIGGGPGGLFAATLIKQRRPDAQVTVYERNRADDTYGFGVVFSDATLKKINDADPVLIDALREHGTHWEDIEVRLKGERITVGGNGMAAISRKTLLLLLQDRARAEGVDLRFESEADVDELLADHDLVVASDGANSRARERFADQFGPSAVQASAKFIWFGTSYMFEGLTFVHKEGPHGVFAVHGYPISEDVSTFIVETDEETWRRAGLDQFDVTQPPGPSDEKSRKYLEKLFADEIDGQPLLVNNSRWGNFRTRRAASWHAGRVALLGDSAHTAHFSVGSGTKMAMEDAIEFARAVAEHDDVEQALAAYEAAARPSVEKIQGSARPSLSWWEHFGRYHSAFDPTQFAFHFMSRSIGRAKIARRDPGFIAAVDAAWRERHGSDPLSTPLDLGDVVFPGRTARIVERDGRRFVADGGGALVPLTEWPAADGARGGHPDVAPAIGRDEPWALWLAAPDSEDGVAGAAATVAACRAERPALVAVHGGTPLTRVLLAEEARLAAGLPVALVEEQADEDRAATLVLSGRADLVATAGGTGV</sequence>
<dbReference type="Pfam" id="PF01494">
    <property type="entry name" value="FAD_binding_3"/>
    <property type="match status" value="1"/>
</dbReference>
<evidence type="ECO:0000259" key="3">
    <source>
        <dbReference type="Pfam" id="PF01494"/>
    </source>
</evidence>
<dbReference type="InterPro" id="IPR050631">
    <property type="entry name" value="PheA/TfdB_FAD_monoxygenase"/>
</dbReference>
<dbReference type="SUPFAM" id="SSF51905">
    <property type="entry name" value="FAD/NAD(P)-binding domain"/>
    <property type="match status" value="1"/>
</dbReference>
<organism evidence="4 5">
    <name type="scientific">Georgenia daeguensis</name>
    <dbReference type="NCBI Taxonomy" id="908355"/>
    <lineage>
        <taxon>Bacteria</taxon>
        <taxon>Bacillati</taxon>
        <taxon>Actinomycetota</taxon>
        <taxon>Actinomycetes</taxon>
        <taxon>Micrococcales</taxon>
        <taxon>Bogoriellaceae</taxon>
        <taxon>Georgenia</taxon>
    </lineage>
</organism>
<gene>
    <name evidence="4" type="ORF">GCM10022262_19400</name>
</gene>
<name>A0ABP8EUN6_9MICO</name>
<dbReference type="Gene3D" id="3.50.50.60">
    <property type="entry name" value="FAD/NAD(P)-binding domain"/>
    <property type="match status" value="1"/>
</dbReference>
<dbReference type="RefSeq" id="WP_345040417.1">
    <property type="nucleotide sequence ID" value="NZ_BAABBA010000008.1"/>
</dbReference>
<dbReference type="PANTHER" id="PTHR43476:SF4">
    <property type="entry name" value="BLR0106 PROTEIN"/>
    <property type="match status" value="1"/>
</dbReference>
<dbReference type="PRINTS" id="PR00420">
    <property type="entry name" value="RNGMNOXGNASE"/>
</dbReference>
<dbReference type="InterPro" id="IPR002938">
    <property type="entry name" value="FAD-bd"/>
</dbReference>